<evidence type="ECO:0000256" key="2">
    <source>
        <dbReference type="ARBA" id="ARBA00022747"/>
    </source>
</evidence>
<dbReference type="SUPFAM" id="SSF116734">
    <property type="entry name" value="DNA methylase specificity domain"/>
    <property type="match status" value="2"/>
</dbReference>
<comment type="similarity">
    <text evidence="1">Belongs to the type-I restriction system S methylase family.</text>
</comment>
<keyword evidence="3" id="KW-0238">DNA-binding</keyword>
<evidence type="ECO:0000313" key="5">
    <source>
        <dbReference type="EMBL" id="OYD07277.1"/>
    </source>
</evidence>
<keyword evidence="2" id="KW-0680">Restriction system</keyword>
<dbReference type="Proteomes" id="UP000215459">
    <property type="component" value="Unassembled WGS sequence"/>
</dbReference>
<comment type="caution">
    <text evidence="5">The sequence shown here is derived from an EMBL/GenBank/DDBJ whole genome shotgun (WGS) entry which is preliminary data.</text>
</comment>
<accession>A0A235B5V0</accession>
<dbReference type="Pfam" id="PF01420">
    <property type="entry name" value="Methylase_S"/>
    <property type="match status" value="2"/>
</dbReference>
<dbReference type="Gene3D" id="1.10.287.1120">
    <property type="entry name" value="Bipartite methylase S protein"/>
    <property type="match status" value="1"/>
</dbReference>
<evidence type="ECO:0000256" key="1">
    <source>
        <dbReference type="ARBA" id="ARBA00010923"/>
    </source>
</evidence>
<dbReference type="AlphaFoldDB" id="A0A235B5V0"/>
<dbReference type="GO" id="GO:0003677">
    <property type="term" value="F:DNA binding"/>
    <property type="evidence" value="ECO:0007669"/>
    <property type="project" value="UniProtKB-KW"/>
</dbReference>
<dbReference type="PANTHER" id="PTHR30408">
    <property type="entry name" value="TYPE-1 RESTRICTION ENZYME ECOKI SPECIFICITY PROTEIN"/>
    <property type="match status" value="1"/>
</dbReference>
<dbReference type="GO" id="GO:0009307">
    <property type="term" value="P:DNA restriction-modification system"/>
    <property type="evidence" value="ECO:0007669"/>
    <property type="project" value="UniProtKB-KW"/>
</dbReference>
<dbReference type="InterPro" id="IPR000055">
    <property type="entry name" value="Restrct_endonuc_typeI_TRD"/>
</dbReference>
<evidence type="ECO:0000313" key="6">
    <source>
        <dbReference type="Proteomes" id="UP000215459"/>
    </source>
</evidence>
<keyword evidence="6" id="KW-1185">Reference proteome</keyword>
<feature type="domain" description="Type I restriction modification DNA specificity" evidence="4">
    <location>
        <begin position="3"/>
        <end position="175"/>
    </location>
</feature>
<dbReference type="OrthoDB" id="9811611at2"/>
<dbReference type="PANTHER" id="PTHR30408:SF12">
    <property type="entry name" value="TYPE I RESTRICTION ENZYME MJAVIII SPECIFICITY SUBUNIT"/>
    <property type="match status" value="1"/>
</dbReference>
<proteinExistence type="inferred from homology"/>
<dbReference type="CDD" id="cd17273">
    <property type="entry name" value="RMtype1_S_EcoJA69PI-TRD1-CR1_like"/>
    <property type="match status" value="1"/>
</dbReference>
<dbReference type="EMBL" id="NOWF01000007">
    <property type="protein sequence ID" value="OYD07277.1"/>
    <property type="molecule type" value="Genomic_DNA"/>
</dbReference>
<protein>
    <recommendedName>
        <fullName evidence="4">Type I restriction modification DNA specificity domain-containing protein</fullName>
    </recommendedName>
</protein>
<reference evidence="5 6" key="1">
    <citation type="submission" date="2017-07" db="EMBL/GenBank/DDBJ databases">
        <title>The genome sequence of Paludifilum halophilum highlights mechanisms for microbial adaptation to high salt environemnts.</title>
        <authorList>
            <person name="Belbahri L."/>
        </authorList>
    </citation>
    <scope>NUCLEOTIDE SEQUENCE [LARGE SCALE GENOMIC DNA]</scope>
    <source>
        <strain evidence="5 6">DSM 102817</strain>
    </source>
</reference>
<evidence type="ECO:0000259" key="4">
    <source>
        <dbReference type="Pfam" id="PF01420"/>
    </source>
</evidence>
<sequence length="419" mass="47540">MVSEWKEIKLKDICHIIGGGTPSKRNPEYWDGYIPWVTPTDVTKNKLRELEFTSSYITQVGLAESSAKLIPPGSILMTTRATIGECVINKVTMATNQGFTNFICKEKVFNKYLYYTLIAHKPQFDKLGSGSTFKEVSKQIIKSYPVLLPPLPEQRKIAAILSSVDEAIEKTEAIITQTETVKKGLMQKLLTRGIGHTRFKKTEIGEIPEEWEIKNIQQVSSFVSRGKGPKYVEHSSFKVINQKCIQWNSIELNEAKYVDEQTKATWKEELFVKKNDVLLNSTGTGTIGRTNIMNSTSGDLVVDSHVTIVRTREEILNPHFLKYYLETQRTQQRLEVLCYTGSTNQIELSKTQLLQFPIPIPSLYEQSRIAEVLSSVEAKIQEEEQHLTQLQTLKKGLMQVLLTGKVRVKVDEPEEVAVP</sequence>
<dbReference type="Gene3D" id="3.90.220.20">
    <property type="entry name" value="DNA methylase specificity domains"/>
    <property type="match status" value="2"/>
</dbReference>
<dbReference type="InterPro" id="IPR052021">
    <property type="entry name" value="Type-I_RS_S_subunit"/>
</dbReference>
<organism evidence="5 6">
    <name type="scientific">Paludifilum halophilum</name>
    <dbReference type="NCBI Taxonomy" id="1642702"/>
    <lineage>
        <taxon>Bacteria</taxon>
        <taxon>Bacillati</taxon>
        <taxon>Bacillota</taxon>
        <taxon>Bacilli</taxon>
        <taxon>Bacillales</taxon>
        <taxon>Thermoactinomycetaceae</taxon>
        <taxon>Paludifilum</taxon>
    </lineage>
</organism>
<evidence type="ECO:0000256" key="3">
    <source>
        <dbReference type="ARBA" id="ARBA00023125"/>
    </source>
</evidence>
<gene>
    <name evidence="5" type="ORF">CHM34_12930</name>
</gene>
<feature type="domain" description="Type I restriction modification DNA specificity" evidence="4">
    <location>
        <begin position="208"/>
        <end position="390"/>
    </location>
</feature>
<dbReference type="InterPro" id="IPR044946">
    <property type="entry name" value="Restrct_endonuc_typeI_TRD_sf"/>
</dbReference>
<name>A0A235B5V0_9BACL</name>